<reference evidence="2" key="1">
    <citation type="journal article" date="2021" name="Proc. Natl. Acad. Sci. U.S.A.">
        <title>A Catalog of Tens of Thousands of Viruses from Human Metagenomes Reveals Hidden Associations with Chronic Diseases.</title>
        <authorList>
            <person name="Tisza M.J."/>
            <person name="Buck C.B."/>
        </authorList>
    </citation>
    <scope>NUCLEOTIDE SEQUENCE</scope>
    <source>
        <strain evidence="2">Ctiu99</strain>
    </source>
</reference>
<evidence type="ECO:0000313" key="2">
    <source>
        <dbReference type="EMBL" id="DAD98258.1"/>
    </source>
</evidence>
<accession>A0A8S5NVM1</accession>
<keyword evidence="1" id="KW-1133">Transmembrane helix</keyword>
<keyword evidence="1" id="KW-0812">Transmembrane</keyword>
<evidence type="ECO:0000256" key="1">
    <source>
        <dbReference type="SAM" id="Phobius"/>
    </source>
</evidence>
<dbReference type="EMBL" id="BK015257">
    <property type="protein sequence ID" value="DAD98258.1"/>
    <property type="molecule type" value="Genomic_DNA"/>
</dbReference>
<name>A0A8S5NVM1_9CAUD</name>
<feature type="transmembrane region" description="Helical" evidence="1">
    <location>
        <begin position="72"/>
        <end position="95"/>
    </location>
</feature>
<sequence>MYNEADDYKMIDRAAGVAFSNLQRPVVPAWVNKEPITDETRYWPVDDPETFNGLSAEGWEYVMELHDEAVRLQAMCIILGVLLVLFTVVAVIMYWNGWIIR</sequence>
<proteinExistence type="predicted"/>
<protein>
    <submittedName>
        <fullName evidence="2">Uncharacterized protein</fullName>
    </submittedName>
</protein>
<keyword evidence="1" id="KW-0472">Membrane</keyword>
<organism evidence="2">
    <name type="scientific">Myoviridae sp. ctiu99</name>
    <dbReference type="NCBI Taxonomy" id="2825158"/>
    <lineage>
        <taxon>Viruses</taxon>
        <taxon>Duplodnaviria</taxon>
        <taxon>Heunggongvirae</taxon>
        <taxon>Uroviricota</taxon>
        <taxon>Caudoviricetes</taxon>
    </lineage>
</organism>